<organism evidence="5">
    <name type="scientific">bioreactor metagenome</name>
    <dbReference type="NCBI Taxonomy" id="1076179"/>
    <lineage>
        <taxon>unclassified sequences</taxon>
        <taxon>metagenomes</taxon>
        <taxon>ecological metagenomes</taxon>
    </lineage>
</organism>
<dbReference type="Pfam" id="PF00551">
    <property type="entry name" value="Formyl_trans_N"/>
    <property type="match status" value="1"/>
</dbReference>
<keyword evidence="1 5" id="KW-0808">Transferase</keyword>
<feature type="domain" description="Formyl transferase C-terminal" evidence="4">
    <location>
        <begin position="76"/>
        <end position="171"/>
    </location>
</feature>
<name>A0A645EI72_9ZZZZ</name>
<evidence type="ECO:0000259" key="3">
    <source>
        <dbReference type="Pfam" id="PF00551"/>
    </source>
</evidence>
<comment type="caution">
    <text evidence="5">The sequence shown here is derived from an EMBL/GenBank/DDBJ whole genome shotgun (WGS) entry which is preliminary data.</text>
</comment>
<reference evidence="5" key="1">
    <citation type="submission" date="2019-08" db="EMBL/GenBank/DDBJ databases">
        <authorList>
            <person name="Kucharzyk K."/>
            <person name="Murdoch R.W."/>
            <person name="Higgins S."/>
            <person name="Loffler F."/>
        </authorList>
    </citation>
    <scope>NUCLEOTIDE SEQUENCE</scope>
</reference>
<dbReference type="InterPro" id="IPR001555">
    <property type="entry name" value="GART_AS"/>
</dbReference>
<evidence type="ECO:0000256" key="2">
    <source>
        <dbReference type="ARBA" id="ARBA00022917"/>
    </source>
</evidence>
<dbReference type="Pfam" id="PF02911">
    <property type="entry name" value="Formyl_trans_C"/>
    <property type="match status" value="1"/>
</dbReference>
<dbReference type="InterPro" id="IPR044135">
    <property type="entry name" value="Met-tRNA-FMT_C"/>
</dbReference>
<dbReference type="GO" id="GO:0004479">
    <property type="term" value="F:methionyl-tRNA formyltransferase activity"/>
    <property type="evidence" value="ECO:0007669"/>
    <property type="project" value="UniProtKB-EC"/>
</dbReference>
<dbReference type="SUPFAM" id="SSF53328">
    <property type="entry name" value="Formyltransferase"/>
    <property type="match status" value="1"/>
</dbReference>
<dbReference type="Gene3D" id="3.40.50.12230">
    <property type="match status" value="1"/>
</dbReference>
<dbReference type="GO" id="GO:0005829">
    <property type="term" value="C:cytosol"/>
    <property type="evidence" value="ECO:0007669"/>
    <property type="project" value="TreeGrafter"/>
</dbReference>
<dbReference type="PROSITE" id="PS00373">
    <property type="entry name" value="GART"/>
    <property type="match status" value="1"/>
</dbReference>
<protein>
    <submittedName>
        <fullName evidence="5">Methionyl-tRNA formyltransferase</fullName>
        <ecNumber evidence="5">2.1.2.9</ecNumber>
    </submittedName>
</protein>
<dbReference type="SUPFAM" id="SSF50486">
    <property type="entry name" value="FMT C-terminal domain-like"/>
    <property type="match status" value="1"/>
</dbReference>
<evidence type="ECO:0000256" key="1">
    <source>
        <dbReference type="ARBA" id="ARBA00022679"/>
    </source>
</evidence>
<dbReference type="CDD" id="cd08704">
    <property type="entry name" value="Met_tRNA_FMT_C"/>
    <property type="match status" value="1"/>
</dbReference>
<evidence type="ECO:0000259" key="4">
    <source>
        <dbReference type="Pfam" id="PF02911"/>
    </source>
</evidence>
<dbReference type="PANTHER" id="PTHR11138:SF5">
    <property type="entry name" value="METHIONYL-TRNA FORMYLTRANSFERASE, MITOCHONDRIAL"/>
    <property type="match status" value="1"/>
</dbReference>
<dbReference type="EMBL" id="VSSQ01046877">
    <property type="protein sequence ID" value="MPN00849.1"/>
    <property type="molecule type" value="Genomic_DNA"/>
</dbReference>
<gene>
    <name evidence="5" type="primary">fmt_44</name>
    <name evidence="5" type="ORF">SDC9_148047</name>
</gene>
<dbReference type="InterPro" id="IPR002376">
    <property type="entry name" value="Formyl_transf_N"/>
</dbReference>
<dbReference type="InterPro" id="IPR005793">
    <property type="entry name" value="Formyl_trans_C"/>
</dbReference>
<keyword evidence="2" id="KW-0648">Protein biosynthesis</keyword>
<dbReference type="AlphaFoldDB" id="A0A645EI72"/>
<dbReference type="InterPro" id="IPR011034">
    <property type="entry name" value="Formyl_transferase-like_C_sf"/>
</dbReference>
<feature type="domain" description="Formyl transferase N-terminal" evidence="3">
    <location>
        <begin position="2"/>
        <end position="50"/>
    </location>
</feature>
<dbReference type="EC" id="2.1.2.9" evidence="5"/>
<sequence>MTGVTTMYMDIGMDTGDMILKAETPISATDTTGQLHDKLSELGAKVLKETVQLLLDGKALRTPQPNEQATYAPLLTRALERINWNSSAEQLHNLIRGLDPWPGSYCQHKDKHLKVWETNVVNNYTHGQPGRIHQVTQTGIIVETGSGLIELLTVQPENKRRMSARDYASGYGLTTGDFLI</sequence>
<dbReference type="InterPro" id="IPR036477">
    <property type="entry name" value="Formyl_transf_N_sf"/>
</dbReference>
<evidence type="ECO:0000313" key="5">
    <source>
        <dbReference type="EMBL" id="MPN00849.1"/>
    </source>
</evidence>
<dbReference type="PANTHER" id="PTHR11138">
    <property type="entry name" value="METHIONYL-TRNA FORMYLTRANSFERASE"/>
    <property type="match status" value="1"/>
</dbReference>
<proteinExistence type="predicted"/>
<accession>A0A645EI72</accession>